<feature type="transmembrane region" description="Helical" evidence="9">
    <location>
        <begin position="91"/>
        <end position="108"/>
    </location>
</feature>
<dbReference type="SUPFAM" id="SSF63380">
    <property type="entry name" value="Riboflavin synthase domain-like"/>
    <property type="match status" value="1"/>
</dbReference>
<dbReference type="Gene3D" id="2.40.30.10">
    <property type="entry name" value="Translation factors"/>
    <property type="match status" value="1"/>
</dbReference>
<reference evidence="12" key="1">
    <citation type="submission" date="2018-09" db="EMBL/GenBank/DDBJ databases">
        <authorList>
            <person name="Kim I."/>
        </authorList>
    </citation>
    <scope>NUCLEOTIDE SEQUENCE [LARGE SCALE GENOMIC DNA]</scope>
    <source>
        <strain evidence="12">DD4a</strain>
    </source>
</reference>
<feature type="transmembrane region" description="Helical" evidence="9">
    <location>
        <begin position="35"/>
        <end position="58"/>
    </location>
</feature>
<dbReference type="InterPro" id="IPR017927">
    <property type="entry name" value="FAD-bd_FR_type"/>
</dbReference>
<comment type="caution">
    <text evidence="11">The sequence shown here is derived from an EMBL/GenBank/DDBJ whole genome shotgun (WGS) entry which is preliminary data.</text>
</comment>
<dbReference type="EMBL" id="QXTG01000002">
    <property type="protein sequence ID" value="RIX27777.1"/>
    <property type="molecule type" value="Genomic_DNA"/>
</dbReference>
<dbReference type="SUPFAM" id="SSF52343">
    <property type="entry name" value="Ferredoxin reductase-like, C-terminal NADP-linked domain"/>
    <property type="match status" value="1"/>
</dbReference>
<dbReference type="GO" id="GO:0051537">
    <property type="term" value="F:2 iron, 2 sulfur cluster binding"/>
    <property type="evidence" value="ECO:0007669"/>
    <property type="project" value="UniProtKB-KW"/>
</dbReference>
<dbReference type="GO" id="GO:0016491">
    <property type="term" value="F:oxidoreductase activity"/>
    <property type="evidence" value="ECO:0007669"/>
    <property type="project" value="UniProtKB-KW"/>
</dbReference>
<sequence>MTTSAPAQEAARPERTLAPGLALDRLVGRVTMYRLVVLVLLVIAAAALVASLAGVLAFPPLGLGAALAVALVVGWGSNRLFAAIRRIRPHAESGVITGLLGFFLFLPIADPRALGALALAIAVANLSKYVLVIRGRHVANPIAIGAVVVLLTGISGATWWVATPVLLPFVLVGGALVVRRAGAWDLALPVLLIALPGTAIRLLATGSPVGTALWTAVASYPFLFLAAFMLSEPLTAPPRRWQRILVSALVGVLSLIPLRVGYVGLTPEVALVLANVVAFAFGQRRRMRLVLDRRAAHAGGVEDLRFTSERPLTFRPGQYLELSLPHARQDLRGARRAFSPASAPGSAVRIVTRQAERPSSFKRALTAVAPGEAVAVSVLAGDFLPPRDRGAPVVWLAGGVGVTPFLAMAEAESDRDAVLVWRLHEGDDPAWAAEALAHVRVLVVGPASLPLPAGWQRLGERLDAAALAAAVPDLASRAGYAAGSPTWIGAARAAARRAGLRRLRTDRFLGY</sequence>
<evidence type="ECO:0000256" key="8">
    <source>
        <dbReference type="ARBA" id="ARBA00023014"/>
    </source>
</evidence>
<feature type="domain" description="FAD-binding FR-type" evidence="10">
    <location>
        <begin position="282"/>
        <end position="386"/>
    </location>
</feature>
<dbReference type="InterPro" id="IPR039261">
    <property type="entry name" value="FNR_nucleotide-bd"/>
</dbReference>
<feature type="transmembrane region" description="Helical" evidence="9">
    <location>
        <begin position="114"/>
        <end position="131"/>
    </location>
</feature>
<evidence type="ECO:0000313" key="11">
    <source>
        <dbReference type="EMBL" id="RIX27777.1"/>
    </source>
</evidence>
<dbReference type="Gene3D" id="3.40.50.80">
    <property type="entry name" value="Nucleotide-binding domain of ferredoxin-NADP reductase (FNR) module"/>
    <property type="match status" value="1"/>
</dbReference>
<keyword evidence="12" id="KW-1185">Reference proteome</keyword>
<dbReference type="PROSITE" id="PS51384">
    <property type="entry name" value="FAD_FR"/>
    <property type="match status" value="1"/>
</dbReference>
<keyword evidence="8" id="KW-0411">Iron-sulfur</keyword>
<evidence type="ECO:0000256" key="2">
    <source>
        <dbReference type="ARBA" id="ARBA00022630"/>
    </source>
</evidence>
<evidence type="ECO:0000256" key="7">
    <source>
        <dbReference type="ARBA" id="ARBA00023004"/>
    </source>
</evidence>
<dbReference type="PANTHER" id="PTHR47354:SF6">
    <property type="entry name" value="NADH OXIDOREDUCTASE HCR"/>
    <property type="match status" value="1"/>
</dbReference>
<feature type="transmembrane region" description="Helical" evidence="9">
    <location>
        <begin position="138"/>
        <end position="154"/>
    </location>
</feature>
<dbReference type="RefSeq" id="WP_119482086.1">
    <property type="nucleotide sequence ID" value="NZ_QXTG01000002.1"/>
</dbReference>
<keyword evidence="3" id="KW-0001">2Fe-2S</keyword>
<keyword evidence="2" id="KW-0285">Flavoprotein</keyword>
<comment type="cofactor">
    <cofactor evidence="1">
        <name>FAD</name>
        <dbReference type="ChEBI" id="CHEBI:57692"/>
    </cofactor>
</comment>
<evidence type="ECO:0000256" key="4">
    <source>
        <dbReference type="ARBA" id="ARBA00022723"/>
    </source>
</evidence>
<dbReference type="InterPro" id="IPR017938">
    <property type="entry name" value="Riboflavin_synthase-like_b-brl"/>
</dbReference>
<evidence type="ECO:0000256" key="6">
    <source>
        <dbReference type="ARBA" id="ARBA00023002"/>
    </source>
</evidence>
<dbReference type="OrthoDB" id="9801223at2"/>
<feature type="transmembrane region" description="Helical" evidence="9">
    <location>
        <begin position="241"/>
        <end position="258"/>
    </location>
</feature>
<feature type="transmembrane region" description="Helical" evidence="9">
    <location>
        <begin position="64"/>
        <end position="84"/>
    </location>
</feature>
<accession>A0A3A1U1T3</accession>
<evidence type="ECO:0000313" key="12">
    <source>
        <dbReference type="Proteomes" id="UP000265742"/>
    </source>
</evidence>
<dbReference type="PANTHER" id="PTHR47354">
    <property type="entry name" value="NADH OXIDOREDUCTASE HCR"/>
    <property type="match status" value="1"/>
</dbReference>
<dbReference type="Proteomes" id="UP000265742">
    <property type="component" value="Unassembled WGS sequence"/>
</dbReference>
<evidence type="ECO:0000256" key="9">
    <source>
        <dbReference type="SAM" id="Phobius"/>
    </source>
</evidence>
<feature type="transmembrane region" description="Helical" evidence="9">
    <location>
        <begin position="186"/>
        <end position="204"/>
    </location>
</feature>
<keyword evidence="9" id="KW-0812">Transmembrane</keyword>
<protein>
    <submittedName>
        <fullName evidence="11">FAD-dependent oxidoreductase</fullName>
    </submittedName>
</protein>
<proteinExistence type="predicted"/>
<gene>
    <name evidence="11" type="ORF">D1781_09545</name>
</gene>
<name>A0A3A1U1T3_9MICO</name>
<keyword evidence="4" id="KW-0479">Metal-binding</keyword>
<keyword evidence="5" id="KW-0274">FAD</keyword>
<keyword evidence="7" id="KW-0408">Iron</keyword>
<feature type="transmembrane region" description="Helical" evidence="9">
    <location>
        <begin position="264"/>
        <end position="282"/>
    </location>
</feature>
<organism evidence="11 12">
    <name type="scientific">Amnibacterium setariae</name>
    <dbReference type="NCBI Taxonomy" id="2306585"/>
    <lineage>
        <taxon>Bacteria</taxon>
        <taxon>Bacillati</taxon>
        <taxon>Actinomycetota</taxon>
        <taxon>Actinomycetes</taxon>
        <taxon>Micrococcales</taxon>
        <taxon>Microbacteriaceae</taxon>
        <taxon>Amnibacterium</taxon>
    </lineage>
</organism>
<evidence type="ECO:0000256" key="1">
    <source>
        <dbReference type="ARBA" id="ARBA00001974"/>
    </source>
</evidence>
<keyword evidence="9" id="KW-1133">Transmembrane helix</keyword>
<dbReference type="AlphaFoldDB" id="A0A3A1U1T3"/>
<evidence type="ECO:0000259" key="10">
    <source>
        <dbReference type="PROSITE" id="PS51384"/>
    </source>
</evidence>
<evidence type="ECO:0000256" key="3">
    <source>
        <dbReference type="ARBA" id="ARBA00022714"/>
    </source>
</evidence>
<feature type="transmembrane region" description="Helical" evidence="9">
    <location>
        <begin position="210"/>
        <end position="229"/>
    </location>
</feature>
<dbReference type="CDD" id="cd00322">
    <property type="entry name" value="FNR_like"/>
    <property type="match status" value="1"/>
</dbReference>
<evidence type="ECO:0000256" key="5">
    <source>
        <dbReference type="ARBA" id="ARBA00022827"/>
    </source>
</evidence>
<keyword evidence="9" id="KW-0472">Membrane</keyword>
<dbReference type="InterPro" id="IPR050415">
    <property type="entry name" value="MRET"/>
</dbReference>
<keyword evidence="6" id="KW-0560">Oxidoreductase</keyword>
<dbReference type="GO" id="GO:0046872">
    <property type="term" value="F:metal ion binding"/>
    <property type="evidence" value="ECO:0007669"/>
    <property type="project" value="UniProtKB-KW"/>
</dbReference>